<reference evidence="3 4" key="1">
    <citation type="submission" date="2018-05" db="EMBL/GenBank/DDBJ databases">
        <title>Genomic Encyclopedia of Type Strains, Phase IV (KMG-IV): sequencing the most valuable type-strain genomes for metagenomic binning, comparative biology and taxonomic classification.</title>
        <authorList>
            <person name="Goeker M."/>
        </authorList>
    </citation>
    <scope>NUCLEOTIDE SEQUENCE [LARGE SCALE GENOMIC DNA]</scope>
    <source>
        <strain evidence="3 4">DSM 6462</strain>
    </source>
</reference>
<evidence type="ECO:0000313" key="3">
    <source>
        <dbReference type="EMBL" id="PXW55733.1"/>
    </source>
</evidence>
<feature type="signal peptide" evidence="2">
    <location>
        <begin position="1"/>
        <end position="30"/>
    </location>
</feature>
<keyword evidence="2" id="KW-0732">Signal</keyword>
<feature type="region of interest" description="Disordered" evidence="1">
    <location>
        <begin position="28"/>
        <end position="55"/>
    </location>
</feature>
<feature type="chain" id="PRO_5016003982" description="Transporter" evidence="2">
    <location>
        <begin position="31"/>
        <end position="336"/>
    </location>
</feature>
<dbReference type="EMBL" id="QJJK01000009">
    <property type="protein sequence ID" value="PXW55733.1"/>
    <property type="molecule type" value="Genomic_DNA"/>
</dbReference>
<comment type="caution">
    <text evidence="3">The sequence shown here is derived from an EMBL/GenBank/DDBJ whole genome shotgun (WGS) entry which is preliminary data.</text>
</comment>
<dbReference type="AlphaFoldDB" id="A0A2V3U0L8"/>
<evidence type="ECO:0000256" key="2">
    <source>
        <dbReference type="SAM" id="SignalP"/>
    </source>
</evidence>
<evidence type="ECO:0000256" key="1">
    <source>
        <dbReference type="SAM" id="MobiDB-lite"/>
    </source>
</evidence>
<keyword evidence="4" id="KW-1185">Reference proteome</keyword>
<evidence type="ECO:0000313" key="4">
    <source>
        <dbReference type="Proteomes" id="UP000248021"/>
    </source>
</evidence>
<name>A0A2V3U0L8_9HYPH</name>
<accession>A0A2V3U0L8</accession>
<dbReference type="RefSeq" id="WP_110376511.1">
    <property type="nucleotide sequence ID" value="NZ_JAHBRY010000001.1"/>
</dbReference>
<sequence>MRRFRVLSRSRAAVAIIGVLGSLAAGDAGAQSPGAQVSHEPGGRTPDAPAEGRTPERLSSLDLATFKGITLDDFELPSQCFAAEGDLGSGADGSAGGDLAEAGGAAVTDENGFFDASQLASIQMPNLASLTPYRLSAGQRALRPEWRVAPIARGVTTTARSTGTIALPGIPQPSERALGVSVGAGGNITFSTEVASDSGAWRQDDARWGWTLQRQAAETARGFVWGGTAAGRIDAQGGRNQDMDLRLGYRRGSSDGDWMLTPQVVVSSSYQPAASDRWGATVKPGVAAVARVFGSDKDWVSAKVDTRVGYSIPVAANATGHLDASAMLRLTFRGLQ</sequence>
<organism evidence="3 4">
    <name type="scientific">Chelatococcus asaccharovorans</name>
    <dbReference type="NCBI Taxonomy" id="28210"/>
    <lineage>
        <taxon>Bacteria</taxon>
        <taxon>Pseudomonadati</taxon>
        <taxon>Pseudomonadota</taxon>
        <taxon>Alphaproteobacteria</taxon>
        <taxon>Hyphomicrobiales</taxon>
        <taxon>Chelatococcaceae</taxon>
        <taxon>Chelatococcus</taxon>
    </lineage>
</organism>
<dbReference type="Proteomes" id="UP000248021">
    <property type="component" value="Unassembled WGS sequence"/>
</dbReference>
<evidence type="ECO:0008006" key="5">
    <source>
        <dbReference type="Google" id="ProtNLM"/>
    </source>
</evidence>
<gene>
    <name evidence="3" type="ORF">C7450_109141</name>
</gene>
<proteinExistence type="predicted"/>
<protein>
    <recommendedName>
        <fullName evidence="5">Transporter</fullName>
    </recommendedName>
</protein>